<evidence type="ECO:0000313" key="3">
    <source>
        <dbReference type="Proteomes" id="UP001500902"/>
    </source>
</evidence>
<reference evidence="3" key="1">
    <citation type="journal article" date="2019" name="Int. J. Syst. Evol. Microbiol.">
        <title>The Global Catalogue of Microorganisms (GCM) 10K type strain sequencing project: providing services to taxonomists for standard genome sequencing and annotation.</title>
        <authorList>
            <consortium name="The Broad Institute Genomics Platform"/>
            <consortium name="The Broad Institute Genome Sequencing Center for Infectious Disease"/>
            <person name="Wu L."/>
            <person name="Ma J."/>
        </authorList>
    </citation>
    <scope>NUCLEOTIDE SEQUENCE [LARGE SCALE GENOMIC DNA]</scope>
    <source>
        <strain evidence="3">JCM 16904</strain>
    </source>
</reference>
<feature type="chain" id="PRO_5047402269" description="Secreted protein" evidence="1">
    <location>
        <begin position="30"/>
        <end position="156"/>
    </location>
</feature>
<name>A0ABP7CC93_9ACTN</name>
<dbReference type="EMBL" id="BAAAZP010000101">
    <property type="protein sequence ID" value="GAA3683802.1"/>
    <property type="molecule type" value="Genomic_DNA"/>
</dbReference>
<evidence type="ECO:0000313" key="2">
    <source>
        <dbReference type="EMBL" id="GAA3683802.1"/>
    </source>
</evidence>
<dbReference type="RefSeq" id="WP_344884282.1">
    <property type="nucleotide sequence ID" value="NZ_BAAAZP010000101.1"/>
</dbReference>
<organism evidence="2 3">
    <name type="scientific">Nonomuraea antimicrobica</name>
    <dbReference type="NCBI Taxonomy" id="561173"/>
    <lineage>
        <taxon>Bacteria</taxon>
        <taxon>Bacillati</taxon>
        <taxon>Actinomycetota</taxon>
        <taxon>Actinomycetes</taxon>
        <taxon>Streptosporangiales</taxon>
        <taxon>Streptosporangiaceae</taxon>
        <taxon>Nonomuraea</taxon>
    </lineage>
</organism>
<keyword evidence="3" id="KW-1185">Reference proteome</keyword>
<comment type="caution">
    <text evidence="2">The sequence shown here is derived from an EMBL/GenBank/DDBJ whole genome shotgun (WGS) entry which is preliminary data.</text>
</comment>
<sequence length="156" mass="16558">MSLGTKIKALACAGATALALIATPGTAHAGTAGAQMDVSESSFYVSYGNTVVRGSVKWGSGYSATITGSLKAASNGRIACVQGYTGRWTYETSEWCTRQLLAGQSESFNWTLNLPYAGGVQHLYVRLRATEVSNDWDDMVVGADYCNRDSIYCSNG</sequence>
<evidence type="ECO:0000256" key="1">
    <source>
        <dbReference type="SAM" id="SignalP"/>
    </source>
</evidence>
<keyword evidence="1" id="KW-0732">Signal</keyword>
<evidence type="ECO:0008006" key="4">
    <source>
        <dbReference type="Google" id="ProtNLM"/>
    </source>
</evidence>
<proteinExistence type="predicted"/>
<gene>
    <name evidence="2" type="ORF">GCM10022224_055490</name>
</gene>
<protein>
    <recommendedName>
        <fullName evidence="4">Secreted protein</fullName>
    </recommendedName>
</protein>
<feature type="signal peptide" evidence="1">
    <location>
        <begin position="1"/>
        <end position="29"/>
    </location>
</feature>
<accession>A0ABP7CC93</accession>
<dbReference type="Proteomes" id="UP001500902">
    <property type="component" value="Unassembled WGS sequence"/>
</dbReference>